<dbReference type="EMBL" id="RWGY01000051">
    <property type="protein sequence ID" value="TVU06538.1"/>
    <property type="molecule type" value="Genomic_DNA"/>
</dbReference>
<dbReference type="InterPro" id="IPR018333">
    <property type="entry name" value="Squalene_cyclase"/>
</dbReference>
<evidence type="ECO:0008006" key="7">
    <source>
        <dbReference type="Google" id="ProtNLM"/>
    </source>
</evidence>
<evidence type="ECO:0000313" key="6">
    <source>
        <dbReference type="Proteomes" id="UP000324897"/>
    </source>
</evidence>
<dbReference type="OrthoDB" id="21502at2759"/>
<dbReference type="Gene3D" id="1.50.10.20">
    <property type="match status" value="1"/>
</dbReference>
<evidence type="ECO:0000259" key="3">
    <source>
        <dbReference type="Pfam" id="PF13243"/>
    </source>
</evidence>
<dbReference type="GO" id="GO:0016104">
    <property type="term" value="P:triterpenoid biosynthetic process"/>
    <property type="evidence" value="ECO:0007669"/>
    <property type="project" value="InterPro"/>
</dbReference>
<evidence type="ECO:0000259" key="4">
    <source>
        <dbReference type="Pfam" id="PF13249"/>
    </source>
</evidence>
<dbReference type="Pfam" id="PF13243">
    <property type="entry name" value="SQHop_cyclase_C"/>
    <property type="match status" value="1"/>
</dbReference>
<dbReference type="GO" id="GO:0005811">
    <property type="term" value="C:lipid droplet"/>
    <property type="evidence" value="ECO:0007669"/>
    <property type="project" value="InterPro"/>
</dbReference>
<dbReference type="InterPro" id="IPR002365">
    <property type="entry name" value="Terpene_synthase_CS"/>
</dbReference>
<dbReference type="PANTHER" id="PTHR11764">
    <property type="entry name" value="TERPENE CYCLASE/MUTASE FAMILY MEMBER"/>
    <property type="match status" value="1"/>
</dbReference>
<dbReference type="Proteomes" id="UP000324897">
    <property type="component" value="Unassembled WGS sequence"/>
</dbReference>
<accession>A0A5J9T6D7</accession>
<reference evidence="5 6" key="1">
    <citation type="journal article" date="2019" name="Sci. Rep.">
        <title>A high-quality genome of Eragrostis curvula grass provides insights into Poaceae evolution and supports new strategies to enhance forage quality.</title>
        <authorList>
            <person name="Carballo J."/>
            <person name="Santos B.A.C.M."/>
            <person name="Zappacosta D."/>
            <person name="Garbus I."/>
            <person name="Selva J.P."/>
            <person name="Gallo C.A."/>
            <person name="Diaz A."/>
            <person name="Albertini E."/>
            <person name="Caccamo M."/>
            <person name="Echenique V."/>
        </authorList>
    </citation>
    <scope>NUCLEOTIDE SEQUENCE [LARGE SCALE GENOMIC DNA]</scope>
    <source>
        <strain evidence="6">cv. Victoria</strain>
        <tissue evidence="5">Leaf</tissue>
    </source>
</reference>
<evidence type="ECO:0000256" key="2">
    <source>
        <dbReference type="ARBA" id="ARBA00022737"/>
    </source>
</evidence>
<comment type="similarity">
    <text evidence="1">Belongs to the terpene cyclase/mutase family.</text>
</comment>
<dbReference type="InterPro" id="IPR032697">
    <property type="entry name" value="SQ_cyclase_N"/>
</dbReference>
<keyword evidence="6" id="KW-1185">Reference proteome</keyword>
<dbReference type="Pfam" id="PF13249">
    <property type="entry name" value="SQHop_cyclase_N"/>
    <property type="match status" value="1"/>
</dbReference>
<feature type="non-terminal residue" evidence="5">
    <location>
        <position position="1"/>
    </location>
</feature>
<proteinExistence type="inferred from homology"/>
<keyword evidence="2" id="KW-0677">Repeat</keyword>
<dbReference type="PANTHER" id="PTHR11764:SF38">
    <property type="entry name" value="TERPENE CYCLASE_MUTASE FAMILY MEMBER"/>
    <property type="match status" value="1"/>
</dbReference>
<sequence length="583" mass="66113">MVLILESKTRADTPLLQYAKNRHQHAIHPSIKVQEGSQVTEETILTVLRRALNQYSSVQAPDGHWPGGLQILERWKTCTYIIVGGTERQVLLLGEVLDESNDALSKGRSWILSHGSATAAPQWAKIYLSIIGVYDWSGNNPIIPELWMLPHFLPIHPGRFWCFCRMVYMPMAYIFAKKIVGPITPTVLAIRDEIYNTPYSQINWSIARSSCAKEDIIYPPSWLQRFAMSSLNKLIEPLFNQWPMNKLREKALNNLMEHIHYEDENSNYIGLQHLPRIYDFLWLAEDGMKSKVYVGCHTWETALIVQAYCSTGLTEEFGAAMEKAHITKGSWTLSNGENNWPIADTTAEALKAVLLLSKIPSNLVGEAINEERLYDAIDCLLSYVNKDGTLSSAESKRTTSWVEKCPRYRSSEIEKIIKNGASFIEKGQRKDGSWYGSWAVCFTYATFFAIKGLVAAGRTYQNSVSIRKACDFLLSKQLNTGGWGEDYLSCQIEEYVDRGSPHVVHTSMAMLGLLYAGQIERDPAPLYRAAKELINMQLETGEFPQQEIVGNFNSSLFLNYPSYCNLFPIWALGEFRRRLLAKG</sequence>
<dbReference type="InterPro" id="IPR032696">
    <property type="entry name" value="SQ_cyclase_C"/>
</dbReference>
<dbReference type="PROSITE" id="PS01074">
    <property type="entry name" value="TERPENE_SYNTHASES"/>
    <property type="match status" value="1"/>
</dbReference>
<name>A0A5J9T6D7_9POAL</name>
<dbReference type="InterPro" id="IPR008930">
    <property type="entry name" value="Terpenoid_cyclase/PrenylTrfase"/>
</dbReference>
<comment type="caution">
    <text evidence="5">The sequence shown here is derived from an EMBL/GenBank/DDBJ whole genome shotgun (WGS) entry which is preliminary data.</text>
</comment>
<organism evidence="5 6">
    <name type="scientific">Eragrostis curvula</name>
    <name type="common">weeping love grass</name>
    <dbReference type="NCBI Taxonomy" id="38414"/>
    <lineage>
        <taxon>Eukaryota</taxon>
        <taxon>Viridiplantae</taxon>
        <taxon>Streptophyta</taxon>
        <taxon>Embryophyta</taxon>
        <taxon>Tracheophyta</taxon>
        <taxon>Spermatophyta</taxon>
        <taxon>Magnoliopsida</taxon>
        <taxon>Liliopsida</taxon>
        <taxon>Poales</taxon>
        <taxon>Poaceae</taxon>
        <taxon>PACMAD clade</taxon>
        <taxon>Chloridoideae</taxon>
        <taxon>Eragrostideae</taxon>
        <taxon>Eragrostidinae</taxon>
        <taxon>Eragrostis</taxon>
    </lineage>
</organism>
<feature type="domain" description="Squalene cyclase N-terminal" evidence="4">
    <location>
        <begin position="97"/>
        <end position="270"/>
    </location>
</feature>
<protein>
    <recommendedName>
        <fullName evidence="7">Terpene cyclase/mutase family member</fullName>
    </recommendedName>
</protein>
<evidence type="ECO:0000313" key="5">
    <source>
        <dbReference type="EMBL" id="TVU06538.1"/>
    </source>
</evidence>
<gene>
    <name evidence="5" type="ORF">EJB05_49759</name>
</gene>
<evidence type="ECO:0000256" key="1">
    <source>
        <dbReference type="ARBA" id="ARBA00009755"/>
    </source>
</evidence>
<dbReference type="AlphaFoldDB" id="A0A5J9T6D7"/>
<dbReference type="Gramene" id="TVU06538">
    <property type="protein sequence ID" value="TVU06538"/>
    <property type="gene ID" value="EJB05_49759"/>
</dbReference>
<feature type="domain" description="Squalene cyclase C-terminal" evidence="3">
    <location>
        <begin position="400"/>
        <end position="577"/>
    </location>
</feature>
<dbReference type="SUPFAM" id="SSF48239">
    <property type="entry name" value="Terpenoid cyclases/Protein prenyltransferases"/>
    <property type="match status" value="2"/>
</dbReference>
<dbReference type="GO" id="GO:0016866">
    <property type="term" value="F:intramolecular transferase activity"/>
    <property type="evidence" value="ECO:0007669"/>
    <property type="project" value="InterPro"/>
</dbReference>